<sequence>MGNLGRSVEWSSVNPNNVIEEDGTDEANLKTRAKGEGKEIGVPGRVSRCFWMTTNNSAAFSGQLSSVRLRVVFR</sequence>
<keyword evidence="3" id="KW-1185">Reference proteome</keyword>
<dbReference type="AlphaFoldDB" id="A0A2Z6MPJ8"/>
<evidence type="ECO:0000313" key="3">
    <source>
        <dbReference type="Proteomes" id="UP000242715"/>
    </source>
</evidence>
<accession>A0A2Z6MPJ8</accession>
<proteinExistence type="predicted"/>
<dbReference type="Proteomes" id="UP000242715">
    <property type="component" value="Unassembled WGS sequence"/>
</dbReference>
<organism evidence="2 3">
    <name type="scientific">Trifolium subterraneum</name>
    <name type="common">Subterranean clover</name>
    <dbReference type="NCBI Taxonomy" id="3900"/>
    <lineage>
        <taxon>Eukaryota</taxon>
        <taxon>Viridiplantae</taxon>
        <taxon>Streptophyta</taxon>
        <taxon>Embryophyta</taxon>
        <taxon>Tracheophyta</taxon>
        <taxon>Spermatophyta</taxon>
        <taxon>Magnoliopsida</taxon>
        <taxon>eudicotyledons</taxon>
        <taxon>Gunneridae</taxon>
        <taxon>Pentapetalae</taxon>
        <taxon>rosids</taxon>
        <taxon>fabids</taxon>
        <taxon>Fabales</taxon>
        <taxon>Fabaceae</taxon>
        <taxon>Papilionoideae</taxon>
        <taxon>50 kb inversion clade</taxon>
        <taxon>NPAAA clade</taxon>
        <taxon>Hologalegina</taxon>
        <taxon>IRL clade</taxon>
        <taxon>Trifolieae</taxon>
        <taxon>Trifolium</taxon>
    </lineage>
</organism>
<evidence type="ECO:0000313" key="2">
    <source>
        <dbReference type="EMBL" id="GAU25470.1"/>
    </source>
</evidence>
<reference evidence="3" key="1">
    <citation type="journal article" date="2017" name="Front. Plant Sci.">
        <title>Climate Clever Clovers: New Paradigm to Reduce the Environmental Footprint of Ruminants by Breeding Low Methanogenic Forages Utilizing Haplotype Variation.</title>
        <authorList>
            <person name="Kaur P."/>
            <person name="Appels R."/>
            <person name="Bayer P.E."/>
            <person name="Keeble-Gagnere G."/>
            <person name="Wang J."/>
            <person name="Hirakawa H."/>
            <person name="Shirasawa K."/>
            <person name="Vercoe P."/>
            <person name="Stefanova K."/>
            <person name="Durmic Z."/>
            <person name="Nichols P."/>
            <person name="Revell C."/>
            <person name="Isobe S.N."/>
            <person name="Edwards D."/>
            <person name="Erskine W."/>
        </authorList>
    </citation>
    <scope>NUCLEOTIDE SEQUENCE [LARGE SCALE GENOMIC DNA]</scope>
    <source>
        <strain evidence="3">cv. Daliak</strain>
    </source>
</reference>
<evidence type="ECO:0000256" key="1">
    <source>
        <dbReference type="SAM" id="MobiDB-lite"/>
    </source>
</evidence>
<feature type="compositionally biased region" description="Basic and acidic residues" evidence="1">
    <location>
        <begin position="27"/>
        <end position="38"/>
    </location>
</feature>
<gene>
    <name evidence="2" type="ORF">TSUD_71240</name>
</gene>
<protein>
    <submittedName>
        <fullName evidence="2">Uncharacterized protein</fullName>
    </submittedName>
</protein>
<dbReference type="EMBL" id="DF973311">
    <property type="protein sequence ID" value="GAU25470.1"/>
    <property type="molecule type" value="Genomic_DNA"/>
</dbReference>
<name>A0A2Z6MPJ8_TRISU</name>
<feature type="region of interest" description="Disordered" evidence="1">
    <location>
        <begin position="1"/>
        <end position="38"/>
    </location>
</feature>